<dbReference type="Pfam" id="PF13499">
    <property type="entry name" value="EF-hand_7"/>
    <property type="match status" value="1"/>
</dbReference>
<dbReference type="PROSITE" id="PS50222">
    <property type="entry name" value="EF_HAND_2"/>
    <property type="match status" value="2"/>
</dbReference>
<keyword evidence="3" id="KW-0106">Calcium</keyword>
<evidence type="ECO:0000256" key="2">
    <source>
        <dbReference type="ARBA" id="ARBA00022737"/>
    </source>
</evidence>
<dbReference type="Gene3D" id="1.10.238.10">
    <property type="entry name" value="EF-hand"/>
    <property type="match status" value="1"/>
</dbReference>
<dbReference type="WBParaSite" id="PTRK_0001176200.1">
    <property type="protein sequence ID" value="PTRK_0001176200.1"/>
    <property type="gene ID" value="PTRK_0001176200"/>
</dbReference>
<dbReference type="PANTHER" id="PTHR23104">
    <property type="entry name" value="MULTIPLE COAGULATION FACTOR DEFICIENCY PROTEIN 2 NEURAL STEM CELL DERIVED NEURONAL SURVIVAL PROTEIN"/>
    <property type="match status" value="1"/>
</dbReference>
<dbReference type="SUPFAM" id="SSF47473">
    <property type="entry name" value="EF-hand"/>
    <property type="match status" value="1"/>
</dbReference>
<evidence type="ECO:0000256" key="1">
    <source>
        <dbReference type="ARBA" id="ARBA00022729"/>
    </source>
</evidence>
<keyword evidence="1 4" id="KW-0732">Signal</keyword>
<evidence type="ECO:0000313" key="7">
    <source>
        <dbReference type="WBParaSite" id="PTRK_0001176200.1"/>
    </source>
</evidence>
<dbReference type="STRING" id="131310.A0A0N4ZTD3"/>
<dbReference type="InterPro" id="IPR002048">
    <property type="entry name" value="EF_hand_dom"/>
</dbReference>
<evidence type="ECO:0000259" key="5">
    <source>
        <dbReference type="PROSITE" id="PS50222"/>
    </source>
</evidence>
<dbReference type="InterPro" id="IPR011992">
    <property type="entry name" value="EF-hand-dom_pair"/>
</dbReference>
<evidence type="ECO:0000256" key="3">
    <source>
        <dbReference type="ARBA" id="ARBA00022837"/>
    </source>
</evidence>
<feature type="signal peptide" evidence="4">
    <location>
        <begin position="1"/>
        <end position="20"/>
    </location>
</feature>
<protein>
    <submittedName>
        <fullName evidence="7">EF-hand domain-containing protein</fullName>
    </submittedName>
</protein>
<feature type="chain" id="PRO_5005892293" evidence="4">
    <location>
        <begin position="21"/>
        <end position="129"/>
    </location>
</feature>
<sequence length="129" mass="15153">MLLSLNRIIYFFIIFDLLSANEFGNIHDVHNKEHLKEHLQNVIDVEDNKLSKDQELFYYFKIHDTNNDSYLDGKEIIDGFINHDHNIDVQALPTDETLEVMVDDILKNFDADDDGLISYTEYVTVMLKE</sequence>
<dbReference type="AlphaFoldDB" id="A0A0N4ZTD3"/>
<dbReference type="GO" id="GO:0005509">
    <property type="term" value="F:calcium ion binding"/>
    <property type="evidence" value="ECO:0007669"/>
    <property type="project" value="InterPro"/>
</dbReference>
<feature type="domain" description="EF-hand" evidence="5">
    <location>
        <begin position="97"/>
        <end position="129"/>
    </location>
</feature>
<dbReference type="PROSITE" id="PS00018">
    <property type="entry name" value="EF_HAND_1"/>
    <property type="match status" value="1"/>
</dbReference>
<keyword evidence="6" id="KW-1185">Reference proteome</keyword>
<dbReference type="InterPro" id="IPR018247">
    <property type="entry name" value="EF_Hand_1_Ca_BS"/>
</dbReference>
<reference evidence="7" key="1">
    <citation type="submission" date="2017-02" db="UniProtKB">
        <authorList>
            <consortium name="WormBaseParasite"/>
        </authorList>
    </citation>
    <scope>IDENTIFICATION</scope>
</reference>
<dbReference type="Proteomes" id="UP000038045">
    <property type="component" value="Unplaced"/>
</dbReference>
<feature type="domain" description="EF-hand" evidence="5">
    <location>
        <begin position="51"/>
        <end position="86"/>
    </location>
</feature>
<name>A0A0N4ZTD3_PARTI</name>
<dbReference type="InterPro" id="IPR052110">
    <property type="entry name" value="MCFD2-like"/>
</dbReference>
<organism evidence="6 7">
    <name type="scientific">Parastrongyloides trichosuri</name>
    <name type="common">Possum-specific nematode worm</name>
    <dbReference type="NCBI Taxonomy" id="131310"/>
    <lineage>
        <taxon>Eukaryota</taxon>
        <taxon>Metazoa</taxon>
        <taxon>Ecdysozoa</taxon>
        <taxon>Nematoda</taxon>
        <taxon>Chromadorea</taxon>
        <taxon>Rhabditida</taxon>
        <taxon>Tylenchina</taxon>
        <taxon>Panagrolaimomorpha</taxon>
        <taxon>Strongyloidoidea</taxon>
        <taxon>Strongyloididae</taxon>
        <taxon>Parastrongyloides</taxon>
    </lineage>
</organism>
<dbReference type="PANTHER" id="PTHR23104:SF1">
    <property type="entry name" value="EF-HAND DOMAIN-CONTAINING PROTEIN"/>
    <property type="match status" value="1"/>
</dbReference>
<evidence type="ECO:0000256" key="4">
    <source>
        <dbReference type="SAM" id="SignalP"/>
    </source>
</evidence>
<accession>A0A0N4ZTD3</accession>
<proteinExistence type="predicted"/>
<keyword evidence="2" id="KW-0677">Repeat</keyword>
<evidence type="ECO:0000313" key="6">
    <source>
        <dbReference type="Proteomes" id="UP000038045"/>
    </source>
</evidence>